<dbReference type="PANTHER" id="PTHR46455">
    <property type="entry name" value="SET AND MYND DOMAIN CONTAINING, ARTHROPOD-SPECIFIC, MEMBER 4, ISOFORM A"/>
    <property type="match status" value="1"/>
</dbReference>
<dbReference type="GO" id="GO:0008170">
    <property type="term" value="F:N-methyltransferase activity"/>
    <property type="evidence" value="ECO:0007669"/>
    <property type="project" value="UniProtKB-ARBA"/>
</dbReference>
<feature type="domain" description="SET" evidence="2">
    <location>
        <begin position="15"/>
        <end position="258"/>
    </location>
</feature>
<dbReference type="InterPro" id="IPR053010">
    <property type="entry name" value="SET_SmydA-8"/>
</dbReference>
<dbReference type="KEGG" id="ame:725783"/>
<proteinExistence type="predicted"/>
<feature type="compositionally biased region" description="Basic and acidic residues" evidence="1">
    <location>
        <begin position="536"/>
        <end position="554"/>
    </location>
</feature>
<reference evidence="3" key="1">
    <citation type="submission" date="2021-01" db="UniProtKB">
        <authorList>
            <consortium name="EnsemblMetazoa"/>
        </authorList>
    </citation>
    <scope>IDENTIFICATION</scope>
    <source>
        <strain evidence="3">DH4</strain>
    </source>
</reference>
<feature type="region of interest" description="Disordered" evidence="1">
    <location>
        <begin position="505"/>
        <end position="554"/>
    </location>
</feature>
<dbReference type="InterPro" id="IPR046341">
    <property type="entry name" value="SET_dom_sf"/>
</dbReference>
<dbReference type="InterPro" id="IPR001214">
    <property type="entry name" value="SET_dom"/>
</dbReference>
<evidence type="ECO:0000256" key="1">
    <source>
        <dbReference type="SAM" id="MobiDB-lite"/>
    </source>
</evidence>
<reference evidence="5" key="2">
    <citation type="submission" date="2025-04" db="UniProtKB">
        <authorList>
            <consortium name="RefSeq"/>
        </authorList>
    </citation>
    <scope>IDENTIFICATION</scope>
    <source>
        <strain evidence="5">DH4</strain>
        <tissue evidence="5">Whole body</tissue>
    </source>
</reference>
<name>A0A7M7GTZ7_APIME</name>
<feature type="compositionally biased region" description="Low complexity" evidence="1">
    <location>
        <begin position="506"/>
        <end position="519"/>
    </location>
</feature>
<accession>A0A8B6Z143</accession>
<dbReference type="OrthoDB" id="77368at2759"/>
<dbReference type="Gene3D" id="1.10.220.160">
    <property type="match status" value="1"/>
</dbReference>
<dbReference type="CDD" id="cd20071">
    <property type="entry name" value="SET_SMYD"/>
    <property type="match status" value="1"/>
</dbReference>
<evidence type="ECO:0000259" key="2">
    <source>
        <dbReference type="PROSITE" id="PS50280"/>
    </source>
</evidence>
<protein>
    <submittedName>
        <fullName evidence="5">SET domain-containing protein SmydA-8 isoform X1</fullName>
    </submittedName>
</protein>
<dbReference type="EnsemblMetazoa" id="XM_006565238">
    <property type="protein sequence ID" value="XP_006565301"/>
    <property type="gene ID" value="LOC725783"/>
</dbReference>
<evidence type="ECO:0000313" key="4">
    <source>
        <dbReference type="Proteomes" id="UP000005203"/>
    </source>
</evidence>
<dbReference type="Proteomes" id="UP000005203">
    <property type="component" value="Linkage group LG12"/>
</dbReference>
<dbReference type="AlphaFoldDB" id="A0A7M7GTZ7"/>
<dbReference type="Gene3D" id="6.10.140.2220">
    <property type="match status" value="1"/>
</dbReference>
<gene>
    <name evidence="5" type="primary">LOC725783</name>
</gene>
<dbReference type="PROSITE" id="PS50280">
    <property type="entry name" value="SET"/>
    <property type="match status" value="1"/>
</dbReference>
<sequence length="554" mass="62925">MMMEEKSKDVATPTLKYKVAYSEKLGRYLQASKDLRAGEVILREDPVAVGPMSCVKDPICFECLSILPNIEEDVNYVCSGCNVVTLCGVTCEERGIYHSAYECEIIKNNEELSIENTDVLAGVLFVLRLWLLKQKDPELWKRILSLESHLNKRRNTIVWEDREINIVNVLKSLNFLENDPSVSEMIQQLCGILDVNSFELRSPGGMDGLLLRGLYLEASMMAHDCRGNVHVTADDNFHLTVYASIPIKEGDTIFFNYTSSLLGTTGRREYLRTGKYFECECDLCKDPYEMGSYMSCIVCPRCRQGYVGMQDPLTKFPYTKSAKWQCNKCKKIISGCLIKTSLSISKNLVDDVDEYNIKVMENLKDKLSKSLHKNHFLMLSLKQKLLNVYRQEITGPNPKRKIMRSMVHLCKEMFDLLEIVEPGISRLKGIMLYEIHLPLALLANREYNAREISSGELAKRLEEAGSFLKKSLTMLLLEPVETPEGKLAKRALQELKSINENIADVKSLTKTETSNSSSKKSQKSKSNKSDNNTSDNKSENKSTDKNKQTENKNV</sequence>
<keyword evidence="4" id="KW-1185">Reference proteome</keyword>
<dbReference type="GO" id="GO:0008276">
    <property type="term" value="F:protein methyltransferase activity"/>
    <property type="evidence" value="ECO:0007669"/>
    <property type="project" value="UniProtKB-ARBA"/>
</dbReference>
<dbReference type="GO" id="GO:0008757">
    <property type="term" value="F:S-adenosylmethionine-dependent methyltransferase activity"/>
    <property type="evidence" value="ECO:0007669"/>
    <property type="project" value="UniProtKB-ARBA"/>
</dbReference>
<dbReference type="RefSeq" id="XP_006565301.2">
    <property type="nucleotide sequence ID" value="XM_006565238.3"/>
</dbReference>
<dbReference type="SUPFAM" id="SSF82199">
    <property type="entry name" value="SET domain"/>
    <property type="match status" value="1"/>
</dbReference>
<dbReference type="PANTHER" id="PTHR46455:SF6">
    <property type="entry name" value="RE22408P-RELATED"/>
    <property type="match status" value="1"/>
</dbReference>
<dbReference type="GeneID" id="725783"/>
<dbReference type="Gene3D" id="2.170.270.10">
    <property type="entry name" value="SET domain"/>
    <property type="match status" value="1"/>
</dbReference>
<organism evidence="3">
    <name type="scientific">Apis mellifera</name>
    <name type="common">Honeybee</name>
    <dbReference type="NCBI Taxonomy" id="7460"/>
    <lineage>
        <taxon>Eukaryota</taxon>
        <taxon>Metazoa</taxon>
        <taxon>Ecdysozoa</taxon>
        <taxon>Arthropoda</taxon>
        <taxon>Hexapoda</taxon>
        <taxon>Insecta</taxon>
        <taxon>Pterygota</taxon>
        <taxon>Neoptera</taxon>
        <taxon>Endopterygota</taxon>
        <taxon>Hymenoptera</taxon>
        <taxon>Apocrita</taxon>
        <taxon>Aculeata</taxon>
        <taxon>Apoidea</taxon>
        <taxon>Anthophila</taxon>
        <taxon>Apidae</taxon>
        <taxon>Apis</taxon>
    </lineage>
</organism>
<dbReference type="Pfam" id="PF00856">
    <property type="entry name" value="SET"/>
    <property type="match status" value="1"/>
</dbReference>
<evidence type="ECO:0000313" key="5">
    <source>
        <dbReference type="RefSeq" id="XP_006565301.2"/>
    </source>
</evidence>
<evidence type="ECO:0000313" key="3">
    <source>
        <dbReference type="EnsemblMetazoa" id="XP_006565301"/>
    </source>
</evidence>
<accession>A0A7M7GTZ7</accession>